<name>A0A8S1EMC7_9PELO</name>
<dbReference type="OrthoDB" id="5837914at2759"/>
<protein>
    <submittedName>
        <fullName evidence="1">Uncharacterized protein</fullName>
    </submittedName>
</protein>
<organism evidence="1 2">
    <name type="scientific">Caenorhabditis bovis</name>
    <dbReference type="NCBI Taxonomy" id="2654633"/>
    <lineage>
        <taxon>Eukaryota</taxon>
        <taxon>Metazoa</taxon>
        <taxon>Ecdysozoa</taxon>
        <taxon>Nematoda</taxon>
        <taxon>Chromadorea</taxon>
        <taxon>Rhabditida</taxon>
        <taxon>Rhabditina</taxon>
        <taxon>Rhabditomorpha</taxon>
        <taxon>Rhabditoidea</taxon>
        <taxon>Rhabditidae</taxon>
        <taxon>Peloderinae</taxon>
        <taxon>Caenorhabditis</taxon>
    </lineage>
</organism>
<proteinExistence type="predicted"/>
<dbReference type="EMBL" id="CADEPM010000002">
    <property type="protein sequence ID" value="CAB3400491.1"/>
    <property type="molecule type" value="Genomic_DNA"/>
</dbReference>
<sequence>MQSDESPTVEDYENQIEIKKDSVAFHSEPSKLRFSLFDLFRPLAMPTHAPENLKSGSTLSNDVQINITFSPPVHWTFCEPICGVGDQAVDAENAKEIARDDVIEAISVSCSHLNIKCSTKSATIEYYPESVLVEDFGPYFDLSGNRYRISGKTIPFKINNKNPGIVSSFSIPLKIKFQTFSPISSTTAGKLRQKIIDFLSARKFLHILKQQD</sequence>
<evidence type="ECO:0000313" key="1">
    <source>
        <dbReference type="EMBL" id="CAB3400491.1"/>
    </source>
</evidence>
<comment type="caution">
    <text evidence="1">The sequence shown here is derived from an EMBL/GenBank/DDBJ whole genome shotgun (WGS) entry which is preliminary data.</text>
</comment>
<dbReference type="Proteomes" id="UP000494206">
    <property type="component" value="Unassembled WGS sequence"/>
</dbReference>
<keyword evidence="2" id="KW-1185">Reference proteome</keyword>
<gene>
    <name evidence="1" type="ORF">CBOVIS_LOCUS3419</name>
</gene>
<dbReference type="AlphaFoldDB" id="A0A8S1EMC7"/>
<reference evidence="1 2" key="1">
    <citation type="submission" date="2020-04" db="EMBL/GenBank/DDBJ databases">
        <authorList>
            <person name="Laetsch R D."/>
            <person name="Stevens L."/>
            <person name="Kumar S."/>
            <person name="Blaxter L. M."/>
        </authorList>
    </citation>
    <scope>NUCLEOTIDE SEQUENCE [LARGE SCALE GENOMIC DNA]</scope>
</reference>
<evidence type="ECO:0000313" key="2">
    <source>
        <dbReference type="Proteomes" id="UP000494206"/>
    </source>
</evidence>
<accession>A0A8S1EMC7</accession>